<evidence type="ECO:0000256" key="4">
    <source>
        <dbReference type="ARBA" id="ARBA00023136"/>
    </source>
</evidence>
<accession>A0A8H3FM48</accession>
<evidence type="ECO:0000256" key="1">
    <source>
        <dbReference type="ARBA" id="ARBA00004141"/>
    </source>
</evidence>
<dbReference type="PANTHER" id="PTHR33048">
    <property type="entry name" value="PTH11-LIKE INTEGRAL MEMBRANE PROTEIN (AFU_ORTHOLOGUE AFUA_5G11245)"/>
    <property type="match status" value="1"/>
</dbReference>
<dbReference type="EMBL" id="CAJPDS010000041">
    <property type="protein sequence ID" value="CAF9926325.1"/>
    <property type="molecule type" value="Genomic_DNA"/>
</dbReference>
<organism evidence="8 9">
    <name type="scientific">Heterodermia speciosa</name>
    <dbReference type="NCBI Taxonomy" id="116794"/>
    <lineage>
        <taxon>Eukaryota</taxon>
        <taxon>Fungi</taxon>
        <taxon>Dikarya</taxon>
        <taxon>Ascomycota</taxon>
        <taxon>Pezizomycotina</taxon>
        <taxon>Lecanoromycetes</taxon>
        <taxon>OSLEUM clade</taxon>
        <taxon>Lecanoromycetidae</taxon>
        <taxon>Caliciales</taxon>
        <taxon>Physciaceae</taxon>
        <taxon>Heterodermia</taxon>
    </lineage>
</organism>
<comment type="caution">
    <text evidence="8">The sequence shown here is derived from an EMBL/GenBank/DDBJ whole genome shotgun (WGS) entry which is preliminary data.</text>
</comment>
<feature type="transmembrane region" description="Helical" evidence="6">
    <location>
        <begin position="23"/>
        <end position="44"/>
    </location>
</feature>
<keyword evidence="3 6" id="KW-1133">Transmembrane helix</keyword>
<dbReference type="Pfam" id="PF20684">
    <property type="entry name" value="Fung_rhodopsin"/>
    <property type="match status" value="1"/>
</dbReference>
<comment type="similarity">
    <text evidence="5">Belongs to the SAT4 family.</text>
</comment>
<feature type="transmembrane region" description="Helical" evidence="6">
    <location>
        <begin position="56"/>
        <end position="76"/>
    </location>
</feature>
<dbReference type="InterPro" id="IPR052337">
    <property type="entry name" value="SAT4-like"/>
</dbReference>
<keyword evidence="4 6" id="KW-0472">Membrane</keyword>
<evidence type="ECO:0000256" key="6">
    <source>
        <dbReference type="SAM" id="Phobius"/>
    </source>
</evidence>
<gene>
    <name evidence="8" type="ORF">HETSPECPRED_006305</name>
</gene>
<comment type="subcellular location">
    <subcellularLocation>
        <location evidence="1">Membrane</location>
        <topology evidence="1">Multi-pass membrane protein</topology>
    </subcellularLocation>
</comment>
<evidence type="ECO:0000313" key="9">
    <source>
        <dbReference type="Proteomes" id="UP000664521"/>
    </source>
</evidence>
<sequence>MPSSQLPTPAENPALWANRNSEVMSASVTFLVLPTFFVALRLLSRYMSGAGLWWDDWTAILGMVLSWGCNITNILGMKRRTWTWRDTKVSSAASHSSLGHHTKVLPLAVLIDFYRHVYAFQVQYSLAMTLLKISVVSFQYRIFPVVPFRRIVLACGAFVLAFGTASTLAFILACTPLSDFWLSLSGGLKSELRGNCISIRKLLLINGGINTFTDIALLLLPLPILWRLRASRLQKLVLTGIFITGLVVVAVSMVRLVLLARYRGHDITWDFLPASIWTAAEPSIAVVCACLPSLRPLFVRLFRIAPHPHHPSSSYFSDSNKLASEWRNGSTTTTHHQHHHDRSFNRLPDGGGGGLAVPVHGVKIYGGKGGVEVLELGEEGGEGGEGEGEGETPVNRIRAKTTVVWTVSERVDWRDDLF</sequence>
<proteinExistence type="inferred from homology"/>
<dbReference type="OrthoDB" id="10017208at2759"/>
<protein>
    <recommendedName>
        <fullName evidence="7">Rhodopsin domain-containing protein</fullName>
    </recommendedName>
</protein>
<evidence type="ECO:0000259" key="7">
    <source>
        <dbReference type="Pfam" id="PF20684"/>
    </source>
</evidence>
<evidence type="ECO:0000313" key="8">
    <source>
        <dbReference type="EMBL" id="CAF9926325.1"/>
    </source>
</evidence>
<dbReference type="InterPro" id="IPR049326">
    <property type="entry name" value="Rhodopsin_dom_fungi"/>
</dbReference>
<feature type="transmembrane region" description="Helical" evidence="6">
    <location>
        <begin position="236"/>
        <end position="262"/>
    </location>
</feature>
<feature type="domain" description="Rhodopsin" evidence="7">
    <location>
        <begin position="40"/>
        <end position="299"/>
    </location>
</feature>
<evidence type="ECO:0000256" key="5">
    <source>
        <dbReference type="ARBA" id="ARBA00038359"/>
    </source>
</evidence>
<feature type="transmembrane region" description="Helical" evidence="6">
    <location>
        <begin position="152"/>
        <end position="182"/>
    </location>
</feature>
<feature type="transmembrane region" description="Helical" evidence="6">
    <location>
        <begin position="202"/>
        <end position="224"/>
    </location>
</feature>
<keyword evidence="9" id="KW-1185">Reference proteome</keyword>
<reference evidence="8" key="1">
    <citation type="submission" date="2021-03" db="EMBL/GenBank/DDBJ databases">
        <authorList>
            <person name="Tagirdzhanova G."/>
        </authorList>
    </citation>
    <scope>NUCLEOTIDE SEQUENCE</scope>
</reference>
<dbReference type="PANTHER" id="PTHR33048:SF47">
    <property type="entry name" value="INTEGRAL MEMBRANE PROTEIN-RELATED"/>
    <property type="match status" value="1"/>
</dbReference>
<keyword evidence="2 6" id="KW-0812">Transmembrane</keyword>
<dbReference type="AlphaFoldDB" id="A0A8H3FM48"/>
<evidence type="ECO:0000256" key="3">
    <source>
        <dbReference type="ARBA" id="ARBA00022989"/>
    </source>
</evidence>
<dbReference type="Proteomes" id="UP000664521">
    <property type="component" value="Unassembled WGS sequence"/>
</dbReference>
<evidence type="ECO:0000256" key="2">
    <source>
        <dbReference type="ARBA" id="ARBA00022692"/>
    </source>
</evidence>
<dbReference type="GO" id="GO:0016020">
    <property type="term" value="C:membrane"/>
    <property type="evidence" value="ECO:0007669"/>
    <property type="project" value="UniProtKB-SubCell"/>
</dbReference>
<name>A0A8H3FM48_9LECA</name>